<dbReference type="Gene3D" id="3.80.10.10">
    <property type="entry name" value="Ribonuclease Inhibitor"/>
    <property type="match status" value="1"/>
</dbReference>
<comment type="caution">
    <text evidence="1">The sequence shown here is derived from an EMBL/GenBank/DDBJ whole genome shotgun (WGS) entry which is preliminary data.</text>
</comment>
<accession>A0AAV9U9H8</accession>
<evidence type="ECO:0000313" key="1">
    <source>
        <dbReference type="EMBL" id="KAK6337978.1"/>
    </source>
</evidence>
<dbReference type="AlphaFoldDB" id="A0AAV9U9H8"/>
<dbReference type="EMBL" id="JAVHNQ010000010">
    <property type="protein sequence ID" value="KAK6337978.1"/>
    <property type="molecule type" value="Genomic_DNA"/>
</dbReference>
<dbReference type="Proteomes" id="UP001375240">
    <property type="component" value="Unassembled WGS sequence"/>
</dbReference>
<gene>
    <name evidence="1" type="ORF">TWF696_001450</name>
</gene>
<name>A0AAV9U9H8_9PEZI</name>
<proteinExistence type="predicted"/>
<dbReference type="InterPro" id="IPR032675">
    <property type="entry name" value="LRR_dom_sf"/>
</dbReference>
<organism evidence="1 2">
    <name type="scientific">Orbilia brochopaga</name>
    <dbReference type="NCBI Taxonomy" id="3140254"/>
    <lineage>
        <taxon>Eukaryota</taxon>
        <taxon>Fungi</taxon>
        <taxon>Dikarya</taxon>
        <taxon>Ascomycota</taxon>
        <taxon>Pezizomycotina</taxon>
        <taxon>Orbiliomycetes</taxon>
        <taxon>Orbiliales</taxon>
        <taxon>Orbiliaceae</taxon>
        <taxon>Orbilia</taxon>
    </lineage>
</organism>
<keyword evidence="2" id="KW-1185">Reference proteome</keyword>
<dbReference type="SUPFAM" id="SSF52047">
    <property type="entry name" value="RNI-like"/>
    <property type="match status" value="1"/>
</dbReference>
<reference evidence="1 2" key="1">
    <citation type="submission" date="2019-10" db="EMBL/GenBank/DDBJ databases">
        <authorList>
            <person name="Palmer J.M."/>
        </authorList>
    </citation>
    <scope>NUCLEOTIDE SEQUENCE [LARGE SCALE GENOMIC DNA]</scope>
    <source>
        <strain evidence="1 2">TWF696</strain>
    </source>
</reference>
<sequence length="556" mass="63927">MQSSLEKLPPELALAISQFPNLYHSLRIDPYSLILPDRRCPCLIPWAKEEYLQHVRHYSCIWTPAVDSMPIARWDRIAMPPSHLKLQQITEMIHGEYLLTFEWNSFNGSLPHFIIPFLKNCPKLQSLTFPLSNIAYFDPQDYEKLRLPALQKLRVFDLAPTPLNMMLIVSLINQSSNLEHLSIHADEFTSDRTVVTPNPPVRRGFKWASGFAAHISRFTPIPDLKTLVALSVYSELANGKALRSLCIEGLPLDSTLGDYLAACNTLENLTIRNVSEVQDVGSIFQQHQFKLRRLHILSSHAQLAIFRSLVENLLPGLETLIFLTSDRRDRGASEDTETLRNLLTNSAGERTRYVFNQGTLDRHSATLKRLAIHDNIYDALIRFSPRQPFPQLLGWGPLKLTEFSTTCNFNWTSLYTTVVTAPTVAALRDTLQILYLVPDDVGFNRYSPFDGLERFAIQIGIHQWLRSTYRDIQHRPPLRYIIYGLICDLLFVVDWVPNRDTSPSSERWLSTIQRYGLAKTYPELRGETFELYDVDFQVDSGRDLLPPFRYHTKRQG</sequence>
<protein>
    <recommendedName>
        <fullName evidence="3">F-box domain-containing protein</fullName>
    </recommendedName>
</protein>
<evidence type="ECO:0000313" key="2">
    <source>
        <dbReference type="Proteomes" id="UP001375240"/>
    </source>
</evidence>
<evidence type="ECO:0008006" key="3">
    <source>
        <dbReference type="Google" id="ProtNLM"/>
    </source>
</evidence>